<dbReference type="InterPro" id="IPR028098">
    <property type="entry name" value="Glyco_trans_4-like_N"/>
</dbReference>
<organism evidence="3 4">
    <name type="scientific">Mediterraneibacter gnavus (strain ATCC 29149 / DSM 114966 / JCM 6515 / VPI C7-9)</name>
    <name type="common">Ruminococcus gnavus</name>
    <dbReference type="NCBI Taxonomy" id="411470"/>
    <lineage>
        <taxon>Bacteria</taxon>
        <taxon>Bacillati</taxon>
        <taxon>Bacillota</taxon>
        <taxon>Clostridia</taxon>
        <taxon>Lachnospirales</taxon>
        <taxon>Lachnospiraceae</taxon>
        <taxon>Mediterraneibacter</taxon>
    </lineage>
</organism>
<dbReference type="Proteomes" id="UP000004410">
    <property type="component" value="Unassembled WGS sequence"/>
</dbReference>
<dbReference type="PANTHER" id="PTHR45947">
    <property type="entry name" value="SULFOQUINOVOSYL TRANSFERASE SQD2"/>
    <property type="match status" value="1"/>
</dbReference>
<comment type="caution">
    <text evidence="3">The sequence shown here is derived from an EMBL/GenBank/DDBJ whole genome shotgun (WGS) entry which is preliminary data.</text>
</comment>
<dbReference type="EC" id="2.4.-.-" evidence="3"/>
<dbReference type="EMBL" id="AAYG02000018">
    <property type="protein sequence ID" value="EDN77199.1"/>
    <property type="molecule type" value="Genomic_DNA"/>
</dbReference>
<dbReference type="AlphaFoldDB" id="A7B4C2"/>
<dbReference type="GO" id="GO:0016757">
    <property type="term" value="F:glycosyltransferase activity"/>
    <property type="evidence" value="ECO:0007669"/>
    <property type="project" value="UniProtKB-KW"/>
</dbReference>
<dbReference type="Gene3D" id="3.40.50.2000">
    <property type="entry name" value="Glycogen Phosphorylase B"/>
    <property type="match status" value="2"/>
</dbReference>
<protein>
    <submittedName>
        <fullName evidence="3">Glycosyltransferase, group 1 family protein</fullName>
        <ecNumber evidence="3">2.4.-.-</ecNumber>
    </submittedName>
</protein>
<feature type="domain" description="Glycosyltransferase subfamily 4-like N-terminal" evidence="2">
    <location>
        <begin position="24"/>
        <end position="183"/>
    </location>
</feature>
<evidence type="ECO:0000259" key="2">
    <source>
        <dbReference type="Pfam" id="PF13439"/>
    </source>
</evidence>
<dbReference type="InterPro" id="IPR001296">
    <property type="entry name" value="Glyco_trans_1"/>
</dbReference>
<dbReference type="eggNOG" id="COG0438">
    <property type="taxonomic scope" value="Bacteria"/>
</dbReference>
<sequence>MRMSKVAVITMGVKLDGEKGYTRFRYLCEFLVKKGYEVDLITTTFQHWEKKQRDLESVDQKSYPFGIKFIYEPGYRKNIDLRRVRSHKIAAENLRKLLEKEGDYDLIYAEIPPNDVALAAAEYAHRNKIPFVADVNDLWPEAMRMVFDIPIVSDLLFYPLKRDAEKVYSLTSGVIGTSDEYRDRPFLNQKRDVLKETVYVGNEISVFDREAEQHADEVQKEEGTFWVTYAGTIGTSYDIRTMVLAAEELMKQGKTKIRFQILGDGPTREMLENLAKERKIQNVKFTGYVPYEQMAAYLVKSDVLINSFVRKAPQSIVTKIGDYLAAGKPMINTCMSPEFRKKVEQDGFGINIEPEDVRELVNAVEWMYENEAERNDMGNRARKIAEEQFDRPVSYGKIEAMISSLITKRK</sequence>
<dbReference type="CDD" id="cd03794">
    <property type="entry name" value="GT4_WbuB-like"/>
    <property type="match status" value="1"/>
</dbReference>
<feature type="domain" description="Glycosyl transferase family 1" evidence="1">
    <location>
        <begin position="214"/>
        <end position="383"/>
    </location>
</feature>
<dbReference type="PaxDb" id="411470-RUMGNA_02406"/>
<dbReference type="Pfam" id="PF13439">
    <property type="entry name" value="Glyco_transf_4"/>
    <property type="match status" value="1"/>
</dbReference>
<dbReference type="SUPFAM" id="SSF53756">
    <property type="entry name" value="UDP-Glycosyltransferase/glycogen phosphorylase"/>
    <property type="match status" value="1"/>
</dbReference>
<dbReference type="InterPro" id="IPR050194">
    <property type="entry name" value="Glycosyltransferase_grp1"/>
</dbReference>
<reference evidence="3 4" key="2">
    <citation type="submission" date="2007-06" db="EMBL/GenBank/DDBJ databases">
        <title>Draft genome sequence of Ruminococcus gnavus (ATCC 29149).</title>
        <authorList>
            <person name="Sudarsanam P."/>
            <person name="Ley R."/>
            <person name="Guruge J."/>
            <person name="Turnbaugh P.J."/>
            <person name="Mahowald M."/>
            <person name="Liep D."/>
            <person name="Gordon J."/>
        </authorList>
    </citation>
    <scope>NUCLEOTIDE SEQUENCE [LARGE SCALE GENOMIC DNA]</scope>
    <source>
        <strain evidence="3 4">ATCC 29149</strain>
    </source>
</reference>
<evidence type="ECO:0000259" key="1">
    <source>
        <dbReference type="Pfam" id="PF00534"/>
    </source>
</evidence>
<gene>
    <name evidence="3" type="ORF">RUMGNA_02406</name>
</gene>
<proteinExistence type="predicted"/>
<evidence type="ECO:0000313" key="4">
    <source>
        <dbReference type="Proteomes" id="UP000004410"/>
    </source>
</evidence>
<name>A7B4C2_MEDG7</name>
<reference evidence="3 4" key="1">
    <citation type="submission" date="2007-04" db="EMBL/GenBank/DDBJ databases">
        <authorList>
            <person name="Fulton L."/>
            <person name="Clifton S."/>
            <person name="Fulton B."/>
            <person name="Xu J."/>
            <person name="Minx P."/>
            <person name="Pepin K.H."/>
            <person name="Johnson M."/>
            <person name="Thiruvilangam P."/>
            <person name="Bhonagiri V."/>
            <person name="Nash W.E."/>
            <person name="Mardis E.R."/>
            <person name="Wilson R.K."/>
        </authorList>
    </citation>
    <scope>NUCLEOTIDE SEQUENCE [LARGE SCALE GENOMIC DNA]</scope>
    <source>
        <strain evidence="3 4">ATCC 29149</strain>
    </source>
</reference>
<keyword evidence="3" id="KW-0808">Transferase</keyword>
<keyword evidence="3" id="KW-0328">Glycosyltransferase</keyword>
<evidence type="ECO:0000313" key="3">
    <source>
        <dbReference type="EMBL" id="EDN77199.1"/>
    </source>
</evidence>
<dbReference type="Pfam" id="PF00534">
    <property type="entry name" value="Glycos_transf_1"/>
    <property type="match status" value="1"/>
</dbReference>
<dbReference type="PANTHER" id="PTHR45947:SF3">
    <property type="entry name" value="SULFOQUINOVOSYL TRANSFERASE SQD2"/>
    <property type="match status" value="1"/>
</dbReference>
<accession>A7B4C2</accession>
<dbReference type="CAZy" id="GT4">
    <property type="family name" value="Glycosyltransferase Family 4"/>
</dbReference>